<dbReference type="Gene3D" id="1.20.5.490">
    <property type="entry name" value="Single helix bin"/>
    <property type="match status" value="1"/>
</dbReference>
<dbReference type="InterPro" id="IPR000328">
    <property type="entry name" value="GP41-like"/>
</dbReference>
<accession>A0A2L2P6Q1</accession>
<evidence type="ECO:0000256" key="13">
    <source>
        <dbReference type="ARBA" id="ARBA00022703"/>
    </source>
</evidence>
<organismHost>
    <name type="scientific">Cercopithecidae</name>
    <name type="common">Old World monkeys</name>
    <dbReference type="NCBI Taxonomy" id="9527"/>
</organismHost>
<evidence type="ECO:0000313" key="29">
    <source>
        <dbReference type="EMBL" id="AVH76800.1"/>
    </source>
</evidence>
<feature type="transmembrane region" description="Helical" evidence="24">
    <location>
        <begin position="703"/>
        <end position="730"/>
    </location>
</feature>
<name>A0A2L2P6Q1_SIV</name>
<evidence type="ECO:0000256" key="22">
    <source>
        <dbReference type="ARBA" id="ARBA00023180"/>
    </source>
</evidence>
<keyword evidence="8 24" id="KW-1032">Host cell membrane</keyword>
<evidence type="ECO:0000256" key="23">
    <source>
        <dbReference type="ARBA" id="ARBA00023296"/>
    </source>
</evidence>
<organism evidence="29">
    <name type="scientific">Simian immunodeficiency virus</name>
    <name type="common">SIV</name>
    <dbReference type="NCBI Taxonomy" id="11723"/>
    <lineage>
        <taxon>Viruses</taxon>
        <taxon>Riboviria</taxon>
        <taxon>Pararnavirae</taxon>
        <taxon>Artverviricota</taxon>
        <taxon>Revtraviricetes</taxon>
        <taxon>Ortervirales</taxon>
        <taxon>Retroviridae</taxon>
        <taxon>Orthoretrovirinae</taxon>
        <taxon>Lentivirus</taxon>
        <taxon>Lentivirus simimdef</taxon>
    </lineage>
</organism>
<evidence type="ECO:0000256" key="8">
    <source>
        <dbReference type="ARBA" id="ARBA00022511"/>
    </source>
</evidence>
<keyword evidence="25" id="KW-0175">Coiled coil</keyword>
<feature type="domain" description="Human immunodeficiency virus 1 envelope glycoprotein Gp120" evidence="27">
    <location>
        <begin position="28"/>
        <end position="529"/>
    </location>
</feature>
<dbReference type="SUPFAM" id="SSF56502">
    <property type="entry name" value="gp120 core"/>
    <property type="match status" value="1"/>
</dbReference>
<evidence type="ECO:0000256" key="19">
    <source>
        <dbReference type="ARBA" id="ARBA00023046"/>
    </source>
</evidence>
<organismHost>
    <name type="scientific">Pan troglodytes</name>
    <name type="common">Chimpanzee</name>
    <dbReference type="NCBI Taxonomy" id="9598"/>
</organismHost>
<dbReference type="CDD" id="cd09909">
    <property type="entry name" value="HIV-1-like_HR1-HR2"/>
    <property type="match status" value="1"/>
</dbReference>
<keyword evidence="12 24" id="KW-0812">Transmembrane</keyword>
<dbReference type="GO" id="GO:0005198">
    <property type="term" value="F:structural molecule activity"/>
    <property type="evidence" value="ECO:0007669"/>
    <property type="project" value="InterPro"/>
</dbReference>
<keyword evidence="19 24" id="KW-1039">Host endosome</keyword>
<keyword evidence="20 24" id="KW-0472">Membrane</keyword>
<keyword evidence="23 24" id="KW-1160">Virus entry into host cell</keyword>
<evidence type="ECO:0000256" key="3">
    <source>
        <dbReference type="ARBA" id="ARBA00004505"/>
    </source>
</evidence>
<evidence type="ECO:0000256" key="26">
    <source>
        <dbReference type="SAM" id="MobiDB-lite"/>
    </source>
</evidence>
<dbReference type="Pfam" id="PF00517">
    <property type="entry name" value="GP41"/>
    <property type="match status" value="1"/>
</dbReference>
<feature type="domain" description="Retroviral envelope protein GP41-like" evidence="28">
    <location>
        <begin position="556"/>
        <end position="730"/>
    </location>
</feature>
<evidence type="ECO:0000256" key="18">
    <source>
        <dbReference type="ARBA" id="ARBA00022989"/>
    </source>
</evidence>
<keyword evidence="17 24" id="KW-0261">Viral envelope protein</keyword>
<evidence type="ECO:0000256" key="5">
    <source>
        <dbReference type="ARBA" id="ARBA00004578"/>
    </source>
</evidence>
<keyword evidence="11 24" id="KW-0165">Cleavage on pair of basic residues</keyword>
<keyword evidence="22" id="KW-0325">Glycoprotein</keyword>
<feature type="region of interest" description="Disordered" evidence="26">
    <location>
        <begin position="745"/>
        <end position="767"/>
    </location>
</feature>
<sequence length="899" mass="102588">MPRMTWPRMSTTLLLTLLLSSSIIWGRQWVTVFYGVPVWKDATPPLFCASDANIANREPGNVWITTACLPTDPAPQEVQLNISGEKFDIYKNYMVDQMTDDVRSIFNQALKPCVKLTPMCVKMKCVKVTNYTRSTGGNSTGSTSTTATPTTPWGSWGNGNDSTGQPMFNCSFNQTTEFRDKKRQMYSLFFVDDLMRDNSEGENDSYYITNCNTSYITQACEKSSFQPVPIQYCAPAGYSLLKCNDANFTGQGACNNVTARHCTHGILPLVATWLQLNGTYLEGNNTAVMMNGDKNESIGIKFGENFRVNLTCLRPGNKTIRNLQIGAGMTFYSQLIVDGDTRRAYCKINKTQWDPALRQAMLAMRKHWYGRLQKQNSSIEEANIKIRWRSEPKGDQEVQTHWFNCGGEFFYCNLSVLFQFADNYTEINDSNIHNVTTKYHKDQWMVCRIRQFVNQWGYVSKSIYLPPRKGLVRCESNITGLLIDGAMYEDSINMTPSANVLDAWRMELRRYKVVEIDPLSMAPTDVQRRPVPHVQARAISLGITFLGFLSAAGGTMGAAATALTVQSRSLLAGIVQQQANLLRAVEAQQHLLQLSVWGIKQLQARLTALEKFIKDQALLNLWGCANRQICHTRVPWNDSWANHTQPGWENMTWQQWSKLVDNDTATIQELLELAQRQQEENQHKLQKLLEWDSLWEWFDISKWLWYIKIFCMVVAGLVLFRLVMFVLGILRRVRQGYSPLSPQILIRPQTGPEAPEGTEGDGGSGSRDRSVRYLSGFFSLFWDDLRNLVIWSYQTLINSASNLWWLIQRTVHLIQKGSIRLWFALRTQIEPLREALQRALACLQHGIQELQTASTAVLDQLATFTRNWTETVLQAGRRVWREFLAIPRRVRQGAEILLN</sequence>
<evidence type="ECO:0000256" key="14">
    <source>
        <dbReference type="ARBA" id="ARBA00022804"/>
    </source>
</evidence>
<dbReference type="Gene3D" id="2.170.40.20">
    <property type="entry name" value="Human immunodeficiency virus 1, Gp160, envelope glycoprotein"/>
    <property type="match status" value="2"/>
</dbReference>
<feature type="coiled-coil region" evidence="25">
    <location>
        <begin position="660"/>
        <end position="687"/>
    </location>
</feature>
<evidence type="ECO:0000256" key="12">
    <source>
        <dbReference type="ARBA" id="ARBA00022692"/>
    </source>
</evidence>
<evidence type="ECO:0000256" key="25">
    <source>
        <dbReference type="SAM" id="Coils"/>
    </source>
</evidence>
<comment type="subcellular location">
    <subcellularLocation>
        <location evidence="3">Host cell membrane</location>
        <topology evidence="3">Peripheral membrane protein</topology>
    </subcellularLocation>
    <subcellularLocation>
        <location evidence="1">Host cell membrane</location>
        <topology evidence="1">Single-pass type I membrane protein</topology>
    </subcellularLocation>
    <subcellularLocation>
        <location evidence="2">Host endosome membrane</location>
        <topology evidence="2">Peripheral membrane protein</topology>
    </subcellularLocation>
    <subcellularLocation>
        <location evidence="5">Host endosome membrane</location>
        <topology evidence="5">Single-pass type I membrane protein</topology>
    </subcellularLocation>
    <subcellularLocation>
        <location evidence="6">Virion membrane</location>
        <topology evidence="6">Peripheral membrane protein</topology>
    </subcellularLocation>
    <subcellularLocation>
        <location evidence="4">Virion membrane</location>
        <topology evidence="4">Single-pass type I membrane protein</topology>
    </subcellularLocation>
</comment>
<keyword evidence="10 24" id="KW-1162">Viral penetration into host cytoplasm</keyword>
<dbReference type="GO" id="GO:0020002">
    <property type="term" value="C:host cell plasma membrane"/>
    <property type="evidence" value="ECO:0007669"/>
    <property type="project" value="UniProtKB-SubCell"/>
</dbReference>
<evidence type="ECO:0000256" key="20">
    <source>
        <dbReference type="ARBA" id="ARBA00023136"/>
    </source>
</evidence>
<proteinExistence type="predicted"/>
<keyword evidence="7 24" id="KW-1168">Fusion of virus membrane with host membrane</keyword>
<evidence type="ECO:0000256" key="24">
    <source>
        <dbReference type="RuleBase" id="RU363095"/>
    </source>
</evidence>
<dbReference type="GO" id="GO:0044175">
    <property type="term" value="C:host cell endosome membrane"/>
    <property type="evidence" value="ECO:0007669"/>
    <property type="project" value="UniProtKB-SubCell"/>
</dbReference>
<evidence type="ECO:0000259" key="27">
    <source>
        <dbReference type="Pfam" id="PF00516"/>
    </source>
</evidence>
<evidence type="ECO:0000256" key="15">
    <source>
        <dbReference type="ARBA" id="ARBA00022844"/>
    </source>
</evidence>
<keyword evidence="9 24" id="KW-0945">Host-virus interaction</keyword>
<evidence type="ECO:0000256" key="7">
    <source>
        <dbReference type="ARBA" id="ARBA00022506"/>
    </source>
</evidence>
<dbReference type="GO" id="GO:0039663">
    <property type="term" value="P:membrane fusion involved in viral entry into host cell"/>
    <property type="evidence" value="ECO:0007669"/>
    <property type="project" value="UniProtKB-KW"/>
</dbReference>
<dbReference type="EMBL" id="MG450756">
    <property type="protein sequence ID" value="AVH76800.1"/>
    <property type="molecule type" value="Genomic_DNA"/>
</dbReference>
<keyword evidence="21" id="KW-1015">Disulfide bond</keyword>
<comment type="subunit">
    <text evidence="24">The mature envelope protein (Env) consists of a homotrimer of non-covalently associated gp120-gp41 heterodimers. The resulting complex protrudes from the virus surface as a spike.</text>
</comment>
<dbReference type="GO" id="GO:0055036">
    <property type="term" value="C:virion membrane"/>
    <property type="evidence" value="ECO:0007669"/>
    <property type="project" value="UniProtKB-SubCell"/>
</dbReference>
<keyword evidence="14 24" id="KW-1161">Viral attachment to host cell</keyword>
<feature type="compositionally biased region" description="Low complexity" evidence="26">
    <location>
        <begin position="135"/>
        <end position="155"/>
    </location>
</feature>
<evidence type="ECO:0000256" key="9">
    <source>
        <dbReference type="ARBA" id="ARBA00022581"/>
    </source>
</evidence>
<dbReference type="Gene3D" id="1.10.287.210">
    <property type="match status" value="1"/>
</dbReference>
<dbReference type="GO" id="GO:0046718">
    <property type="term" value="P:symbiont entry into host cell"/>
    <property type="evidence" value="ECO:0007669"/>
    <property type="project" value="UniProtKB-KW"/>
</dbReference>
<evidence type="ECO:0000256" key="6">
    <source>
        <dbReference type="ARBA" id="ARBA00004650"/>
    </source>
</evidence>
<dbReference type="Pfam" id="PF00516">
    <property type="entry name" value="GP120"/>
    <property type="match status" value="1"/>
</dbReference>
<evidence type="ECO:0000256" key="2">
    <source>
        <dbReference type="ARBA" id="ARBA00004433"/>
    </source>
</evidence>
<protein>
    <recommendedName>
        <fullName evidence="24">Envelope glycoprotein gp160</fullName>
    </recommendedName>
    <component>
        <recommendedName>
            <fullName evidence="24">Surface protein gp120</fullName>
            <shortName evidence="24">SU</shortName>
        </recommendedName>
        <alternativeName>
            <fullName evidence="24">Glycoprotein 120</fullName>
            <shortName evidence="24">gp120</shortName>
        </alternativeName>
    </component>
    <component>
        <recommendedName>
            <fullName evidence="24">Transmembrane protein gp41</fullName>
            <shortName evidence="24">TM</shortName>
        </recommendedName>
    </component>
</protein>
<evidence type="ECO:0000259" key="28">
    <source>
        <dbReference type="Pfam" id="PF00517"/>
    </source>
</evidence>
<keyword evidence="16 24" id="KW-1043">Host membrane</keyword>
<evidence type="ECO:0000256" key="1">
    <source>
        <dbReference type="ARBA" id="ARBA00004402"/>
    </source>
</evidence>
<evidence type="ECO:0000256" key="21">
    <source>
        <dbReference type="ARBA" id="ARBA00023157"/>
    </source>
</evidence>
<evidence type="ECO:0000256" key="16">
    <source>
        <dbReference type="ARBA" id="ARBA00022870"/>
    </source>
</evidence>
<dbReference type="GO" id="GO:0019062">
    <property type="term" value="P:virion attachment to host cell"/>
    <property type="evidence" value="ECO:0007669"/>
    <property type="project" value="UniProtKB-UniRule"/>
</dbReference>
<keyword evidence="15 24" id="KW-0946">Virion</keyword>
<evidence type="ECO:0000256" key="11">
    <source>
        <dbReference type="ARBA" id="ARBA00022685"/>
    </source>
</evidence>
<dbReference type="SUPFAM" id="SSF58069">
    <property type="entry name" value="Virus ectodomain"/>
    <property type="match status" value="1"/>
</dbReference>
<dbReference type="InterPro" id="IPR000777">
    <property type="entry name" value="HIV1_Gp120"/>
</dbReference>
<comment type="domain">
    <text evidence="24">The 17 amino acids long immunosuppressive region is present in many retroviral envelope proteins. Synthetic peptides derived from this relatively conserved sequence inhibit immune function in vitro and in vivo.</text>
</comment>
<keyword evidence="13 24" id="KW-0053">Apoptosis</keyword>
<reference evidence="29" key="1">
    <citation type="submission" date="2017-11" db="EMBL/GenBank/DDBJ databases">
        <title>Loss of CXCR6 coreceptor usage characterizes pathogenic lentiviruses.</title>
        <authorList>
            <person name="Wetzel K.S."/>
            <person name="Yi Y."/>
            <person name="Bauer A.M."/>
            <person name="Bello E.A."/>
            <person name="Romero D.C."/>
            <person name="Bibollet-Ruche F."/>
            <person name="Hahn B.H."/>
            <person name="Paiardini M."/>
            <person name="Silvestri G."/>
            <person name="Peeters M."/>
            <person name="Collman R.G."/>
        </authorList>
    </citation>
    <scope>NUCLEOTIDE SEQUENCE</scope>
    <source>
        <strain evidence="29">SIVmus 1085 2-16</strain>
    </source>
</reference>
<evidence type="ECO:0000256" key="10">
    <source>
        <dbReference type="ARBA" id="ARBA00022595"/>
    </source>
</evidence>
<dbReference type="GO" id="GO:0019031">
    <property type="term" value="C:viral envelope"/>
    <property type="evidence" value="ECO:0007669"/>
    <property type="project" value="UniProtKB-KW"/>
</dbReference>
<dbReference type="InterPro" id="IPR036377">
    <property type="entry name" value="Gp120_core_sf"/>
</dbReference>
<evidence type="ECO:0000256" key="4">
    <source>
        <dbReference type="ARBA" id="ARBA00004563"/>
    </source>
</evidence>
<evidence type="ECO:0000256" key="17">
    <source>
        <dbReference type="ARBA" id="ARBA00022879"/>
    </source>
</evidence>
<feature type="region of interest" description="Disordered" evidence="26">
    <location>
        <begin position="135"/>
        <end position="158"/>
    </location>
</feature>
<keyword evidence="18 24" id="KW-1133">Transmembrane helix</keyword>